<dbReference type="Gene3D" id="3.40.50.720">
    <property type="entry name" value="NAD(P)-binding Rossmann-like Domain"/>
    <property type="match status" value="2"/>
</dbReference>
<dbReference type="SUPFAM" id="SSF53335">
    <property type="entry name" value="S-adenosyl-L-methionine-dependent methyltransferases"/>
    <property type="match status" value="1"/>
</dbReference>
<dbReference type="Gene3D" id="3.40.50.150">
    <property type="entry name" value="Vaccinia Virus protein VP39"/>
    <property type="match status" value="1"/>
</dbReference>
<proteinExistence type="predicted"/>
<feature type="domain" description="Ketosynthase family 3 (KS3)" evidence="10">
    <location>
        <begin position="7"/>
        <end position="431"/>
    </location>
</feature>
<dbReference type="GO" id="GO:0044550">
    <property type="term" value="P:secondary metabolite biosynthetic process"/>
    <property type="evidence" value="ECO:0007669"/>
    <property type="project" value="UniProtKB-ARBA"/>
</dbReference>
<evidence type="ECO:0000256" key="7">
    <source>
        <dbReference type="ARBA" id="ARBA00023315"/>
    </source>
</evidence>
<dbReference type="Gene3D" id="3.10.129.110">
    <property type="entry name" value="Polyketide synthase dehydratase"/>
    <property type="match status" value="1"/>
</dbReference>
<keyword evidence="5" id="KW-0560">Oxidoreductase</keyword>
<dbReference type="GO" id="GO:1901336">
    <property type="term" value="P:lactone biosynthetic process"/>
    <property type="evidence" value="ECO:0007669"/>
    <property type="project" value="UniProtKB-ARBA"/>
</dbReference>
<dbReference type="InterPro" id="IPR020807">
    <property type="entry name" value="PKS_DH"/>
</dbReference>
<dbReference type="InterPro" id="IPR049900">
    <property type="entry name" value="PKS_mFAS_DH"/>
</dbReference>
<dbReference type="OrthoDB" id="329835at2759"/>
<dbReference type="InterPro" id="IPR029063">
    <property type="entry name" value="SAM-dependent_MTases_sf"/>
</dbReference>
<evidence type="ECO:0000259" key="9">
    <source>
        <dbReference type="PROSITE" id="PS50075"/>
    </source>
</evidence>
<dbReference type="SMART" id="SM00826">
    <property type="entry name" value="PKS_DH"/>
    <property type="match status" value="1"/>
</dbReference>
<dbReference type="Gene3D" id="1.10.1200.10">
    <property type="entry name" value="ACP-like"/>
    <property type="match status" value="1"/>
</dbReference>
<dbReference type="SMART" id="SM00823">
    <property type="entry name" value="PKS_PP"/>
    <property type="match status" value="1"/>
</dbReference>
<evidence type="ECO:0000259" key="10">
    <source>
        <dbReference type="PROSITE" id="PS52004"/>
    </source>
</evidence>
<dbReference type="PROSITE" id="PS00606">
    <property type="entry name" value="KS3_1"/>
    <property type="match status" value="1"/>
</dbReference>
<evidence type="ECO:0000256" key="6">
    <source>
        <dbReference type="ARBA" id="ARBA00023268"/>
    </source>
</evidence>
<dbReference type="SMART" id="SM00822">
    <property type="entry name" value="PKS_KR"/>
    <property type="match status" value="1"/>
</dbReference>
<dbReference type="Proteomes" id="UP000799537">
    <property type="component" value="Unassembled WGS sequence"/>
</dbReference>
<keyword evidence="13" id="KW-1185">Reference proteome</keyword>
<evidence type="ECO:0000313" key="13">
    <source>
        <dbReference type="Proteomes" id="UP000799537"/>
    </source>
</evidence>
<dbReference type="GO" id="GO:0004312">
    <property type="term" value="F:fatty acid synthase activity"/>
    <property type="evidence" value="ECO:0007669"/>
    <property type="project" value="TreeGrafter"/>
</dbReference>
<evidence type="ECO:0000256" key="2">
    <source>
        <dbReference type="ARBA" id="ARBA00022553"/>
    </source>
</evidence>
<dbReference type="CDD" id="cd05195">
    <property type="entry name" value="enoyl_red"/>
    <property type="match status" value="1"/>
</dbReference>
<dbReference type="InterPro" id="IPR036291">
    <property type="entry name" value="NAD(P)-bd_dom_sf"/>
</dbReference>
<dbReference type="Pfam" id="PF14765">
    <property type="entry name" value="PS-DH"/>
    <property type="match status" value="1"/>
</dbReference>
<evidence type="ECO:0000256" key="8">
    <source>
        <dbReference type="PROSITE-ProRule" id="PRU01363"/>
    </source>
</evidence>
<dbReference type="InterPro" id="IPR020843">
    <property type="entry name" value="ER"/>
</dbReference>
<dbReference type="Gene3D" id="3.90.180.10">
    <property type="entry name" value="Medium-chain alcohol dehydrogenases, catalytic domain"/>
    <property type="match status" value="1"/>
</dbReference>
<dbReference type="InterPro" id="IPR016036">
    <property type="entry name" value="Malonyl_transacylase_ACP-bd"/>
</dbReference>
<dbReference type="Pfam" id="PF02801">
    <property type="entry name" value="Ketoacyl-synt_C"/>
    <property type="match status" value="1"/>
</dbReference>
<dbReference type="Pfam" id="PF23297">
    <property type="entry name" value="ACP_SdgA_C"/>
    <property type="match status" value="1"/>
</dbReference>
<reference evidence="12" key="1">
    <citation type="journal article" date="2020" name="Stud. Mycol.">
        <title>101 Dothideomycetes genomes: a test case for predicting lifestyles and emergence of pathogens.</title>
        <authorList>
            <person name="Haridas S."/>
            <person name="Albert R."/>
            <person name="Binder M."/>
            <person name="Bloem J."/>
            <person name="Labutti K."/>
            <person name="Salamov A."/>
            <person name="Andreopoulos B."/>
            <person name="Baker S."/>
            <person name="Barry K."/>
            <person name="Bills G."/>
            <person name="Bluhm B."/>
            <person name="Cannon C."/>
            <person name="Castanera R."/>
            <person name="Culley D."/>
            <person name="Daum C."/>
            <person name="Ezra D."/>
            <person name="Gonzalez J."/>
            <person name="Henrissat B."/>
            <person name="Kuo A."/>
            <person name="Liang C."/>
            <person name="Lipzen A."/>
            <person name="Lutzoni F."/>
            <person name="Magnuson J."/>
            <person name="Mondo S."/>
            <person name="Nolan M."/>
            <person name="Ohm R."/>
            <person name="Pangilinan J."/>
            <person name="Park H.-J."/>
            <person name="Ramirez L."/>
            <person name="Alfaro M."/>
            <person name="Sun H."/>
            <person name="Tritt A."/>
            <person name="Yoshinaga Y."/>
            <person name="Zwiers L.-H."/>
            <person name="Turgeon B."/>
            <person name="Goodwin S."/>
            <person name="Spatafora J."/>
            <person name="Crous P."/>
            <person name="Grigoriev I."/>
        </authorList>
    </citation>
    <scope>NUCLEOTIDE SEQUENCE</scope>
    <source>
        <strain evidence="12">ATCC 36951</strain>
    </source>
</reference>
<dbReference type="PROSITE" id="PS52019">
    <property type="entry name" value="PKS_MFAS_DH"/>
    <property type="match status" value="1"/>
</dbReference>
<accession>A0A6A6BWJ2</accession>
<dbReference type="InterPro" id="IPR018201">
    <property type="entry name" value="Ketoacyl_synth_AS"/>
</dbReference>
<dbReference type="GO" id="GO:0004315">
    <property type="term" value="F:3-oxoacyl-[acyl-carrier-protein] synthase activity"/>
    <property type="evidence" value="ECO:0007669"/>
    <property type="project" value="InterPro"/>
</dbReference>
<dbReference type="SMART" id="SM00825">
    <property type="entry name" value="PKS_KS"/>
    <property type="match status" value="1"/>
</dbReference>
<dbReference type="Pfam" id="PF21089">
    <property type="entry name" value="PKS_DH_N"/>
    <property type="match status" value="1"/>
</dbReference>
<dbReference type="SUPFAM" id="SSF51735">
    <property type="entry name" value="NAD(P)-binding Rossmann-fold domains"/>
    <property type="match status" value="3"/>
</dbReference>
<dbReference type="FunFam" id="3.40.50.720:FF:000209">
    <property type="entry name" value="Polyketide synthase Pks12"/>
    <property type="match status" value="1"/>
</dbReference>
<evidence type="ECO:0000259" key="11">
    <source>
        <dbReference type="PROSITE" id="PS52019"/>
    </source>
</evidence>
<dbReference type="InterPro" id="IPR020841">
    <property type="entry name" value="PKS_Beta-ketoAc_synthase_dom"/>
</dbReference>
<dbReference type="GO" id="GO:0006633">
    <property type="term" value="P:fatty acid biosynthetic process"/>
    <property type="evidence" value="ECO:0007669"/>
    <property type="project" value="InterPro"/>
</dbReference>
<dbReference type="InterPro" id="IPR057326">
    <property type="entry name" value="KR_dom"/>
</dbReference>
<protein>
    <submittedName>
        <fullName evidence="12">Uncharacterized protein</fullName>
    </submittedName>
</protein>
<dbReference type="SUPFAM" id="SSF50129">
    <property type="entry name" value="GroES-like"/>
    <property type="match status" value="1"/>
</dbReference>
<dbReference type="InterPro" id="IPR014043">
    <property type="entry name" value="Acyl_transferase_dom"/>
</dbReference>
<sequence>MASPTSPEPIAVIGISCSFPGDASEPSRLWDALSEGKSAWSEVPEERFNMKAFHHSGNAHPGTTNTTGGHFLNQDIAAFDCSFFEIKPVEAQAVDPQQRLSLELAYEAFENAGLTLRQVWGSRTGVYVGQWSSDYSEILARDPEYQELYHTLGIGPAITSNRVSYFFNLRGPSFTVDTGCSASLVALHNAVQSLRSGESTMSVVTGVNLLLDPQRFTYQSKLKMFSPEGRSFSFDERANGYGRGEGCGCVVLKPLSSALKDGDRIRAVIRNSALNQDGRTPQGISVPSGEAQEEVIRAAYAEVGLDPTGTDYVEAHGTGTAVGDPIEAQAIANVLALPRKSSQGPLVIGSVKGNIGHTESAAGIAGLIKCILMLENQAIPPQVNYQSPNKAIPLESWNLKIPTTLEPRALERISLNSFGYGGTNAHVIVDLLHEQRHSSNGLTGTRKLDVDYATDRPRVFILSGAEEYSCHTNAERLAQYLAKLSAAVWDNADDFMDRLAVTINKRTVHDRSTSVVAYDLDDLLAQLDIVQQTPTAVRAPFKDCSVGYVFGGQGAQYHNMGREMIKDWPAFRQSLQRANAHLQTLGCTWNVLTELSHDKPHDSHVDEPEYGQLLSTAIQLALVDTLTALGQRPTSVVGHSSGEIAAAYAVDALSFEDALTVSYHRGRLTSQLISTGVSGAMLAVGTSADTAQAYVERIKSTGTSDVKIACYNSPGSVTLSGSNGGIESVAALLQDDNIFNRKLKTKGAAYHSAMMHSIEYEYRSAIASIKPRPLAGQMMSSLTGKKLPAGFLVDADYWARNLTSPVLFAGALRGMMQGSEPDGRHDSAHHVNFLLEVGPHAQMQGAVKETLQQLGSSIRAHYATCLNRKSSAAESMLRALADLCTMGAPVDLHHANGGFRSRPLQILNDVPPYAFNHKNKYWHGGRVSREFTHRQFLPHELLGNLSADVNHTEPKWRRFLRLKELPWLKNHMVQGQIVFPAAGYLAMALEAMRRQAAFKTDGQSKTVLGYSFSNCSFSRALVLSENDTDREICLSLRPETHSARASFQEWKEFRVFSIKSDASWTEHCRGRIRAVTDSTMLTDRLHDITEVKQHSVAALSHHITSTRFYSTARQVGMEWYAPFDNVVDLQGRSDSSVTKNKMPSLEASTHPFADSPYVVHPGMLDSTLFHGICASLLVEREGKTPVVPTFIRSLVISTAFEVSAGAELVTYALATEKGTSWDVQVESQNQPMMSVHGVNLAELPGSVKMETTRQLAHSPEWVSHFPSSTQAQIVETCNSALSVKSARKVNDALTAEVRAHVKRALDQVQTHQVAAGYQQLWYAWMQTLMATPFDPIESGAVEEQDVKMSESIALFEAVKIIGDKLQDLLVGTANPIALLTPNDLLGRLYSEPRNQRCYEQINAYCKTMGLHNPSLRVLEVGGGTASATLPLLQAMSHEGNPLVAQYDFTDISTAFFPAATKKLAEYSHIVDCKAFDLQELPETQDFELGSYDIVIACNVVHATPSIATSLEHLRQLLRPGGTLILMEITKLEPFYNLIFGSLSGWWAGASEGRVTSAILSENEWKQTLEKQGFQPDPVFVSDYAASEGGSISVILAKTPEEHKPDLSELSLHFASGKLDAEAEGGLENVAEQLRNRLGTAVRQVTIGGLEHIHDIARTVLILGPDTCEALSGRMDAALWQAFQRCALSCKAMLFITRGATGKTPVPNGALTLGFARSMRLEQPNTRYITLDLDPSVPYGANERLSHLLTQLLTSETMDFKRPTAKVDCEFAERDGQIHVNRLFNNPELERYVEQSMARAKPKPTMFLDRSRPLKVELGVQGLLETFRWVDDHESARALEPDEIRIEARAGSINFRDVLIATGELGASASMMNDCAGTVLEVGSDMRSRYVVGDRVCSYHAQAYNNYPIAHGDVCTRIPDNVSFALGASLPIVWATTYHSLVNVARLQTGESILVHAAAGAVGQAAVILAQHLGAVVYATCGSPEKRAHVESLGVPPSRIFTSRSTIFGPALRAATDQRGVDVVLNSLSGESFRESLECMASFGRFIEIGKKDFLDDALMPTKFLLRNITFACVDLTQMIAEDKNLVQTLLKNVVDLAATGKLKQVSLQTYNLGNIESAFRLLTAGKHIGKVVLTMDQEEKVPALPAATSIPKLQPEATYILVGGFGGLGLRLIRWLSARGARTIVTLSRSGDKSPIARACIKEFAAQGVKLLAKACDISSKEAVGAVVRHLHAVDRVGPVRGVINAAMALEDTVFEQMTYEQWTAALAPKVAGTWNLHDFLPSDMDFFVALSSIAGMSGHEAQANYTAACTFQDAFAHYRRSRGQAGYSINVGVVGDAGFVSETPAALTIMQRQGFTTITVAELLATLDYVLSSSGAESQASIGLIPEVGKNKAEWLIQRRLAHLVQNSASANASSDDSGGDADLLDQIKRAKTAQEALEAVKSAVLVELSKLTVTPVDNIQPHRTLDAYGVDSLVAVEFRNWIVAKLSADLSLLLIRESKSIEDLIRLIAGTSRLVASKVQQEVLKLS</sequence>
<dbReference type="Gene3D" id="3.40.47.10">
    <property type="match status" value="1"/>
</dbReference>
<keyword evidence="7" id="KW-0012">Acyltransferase</keyword>
<evidence type="ECO:0000256" key="5">
    <source>
        <dbReference type="ARBA" id="ARBA00023002"/>
    </source>
</evidence>
<dbReference type="Pfam" id="PF13602">
    <property type="entry name" value="ADH_zinc_N_2"/>
    <property type="match status" value="1"/>
</dbReference>
<dbReference type="Gene3D" id="3.40.366.10">
    <property type="entry name" value="Malonyl-Coenzyme A Acyl Carrier Protein, domain 2"/>
    <property type="match status" value="1"/>
</dbReference>
<feature type="domain" description="Carrier" evidence="9">
    <location>
        <begin position="2437"/>
        <end position="2514"/>
    </location>
</feature>
<dbReference type="SMART" id="SM00829">
    <property type="entry name" value="PKS_ER"/>
    <property type="match status" value="1"/>
</dbReference>
<feature type="active site" description="Proton donor; for dehydratase activity" evidence="8">
    <location>
        <position position="1165"/>
    </location>
</feature>
<keyword evidence="3" id="KW-0808">Transferase</keyword>
<dbReference type="GO" id="GO:0016491">
    <property type="term" value="F:oxidoreductase activity"/>
    <property type="evidence" value="ECO:0007669"/>
    <property type="project" value="UniProtKB-KW"/>
</dbReference>
<dbReference type="InterPro" id="IPR016035">
    <property type="entry name" value="Acyl_Trfase/lysoPLipase"/>
</dbReference>
<dbReference type="InterPro" id="IPR050091">
    <property type="entry name" value="PKS_NRPS_Biosynth_Enz"/>
</dbReference>
<feature type="domain" description="PKS/mFAS DH" evidence="11">
    <location>
        <begin position="939"/>
        <end position="1249"/>
    </location>
</feature>
<dbReference type="PROSITE" id="PS50075">
    <property type="entry name" value="CARRIER"/>
    <property type="match status" value="1"/>
</dbReference>
<dbReference type="InterPro" id="IPR032821">
    <property type="entry name" value="PKS_assoc"/>
</dbReference>
<feature type="region of interest" description="N-terminal hotdog fold" evidence="8">
    <location>
        <begin position="939"/>
        <end position="1079"/>
    </location>
</feature>
<dbReference type="InterPro" id="IPR014030">
    <property type="entry name" value="Ketoacyl_synth_N"/>
</dbReference>
<keyword evidence="1" id="KW-0596">Phosphopantetheine</keyword>
<dbReference type="InterPro" id="IPR001227">
    <property type="entry name" value="Ac_transferase_dom_sf"/>
</dbReference>
<dbReference type="InterPro" id="IPR049551">
    <property type="entry name" value="PKS_DH_C"/>
</dbReference>
<gene>
    <name evidence="12" type="ORF">M409DRAFT_71690</name>
</gene>
<dbReference type="CDD" id="cd00833">
    <property type="entry name" value="PKS"/>
    <property type="match status" value="1"/>
</dbReference>
<dbReference type="InterPro" id="IPR009081">
    <property type="entry name" value="PP-bd_ACP"/>
</dbReference>
<dbReference type="Pfam" id="PF00109">
    <property type="entry name" value="ketoacyl-synt"/>
    <property type="match status" value="1"/>
</dbReference>
<dbReference type="Pfam" id="PF08242">
    <property type="entry name" value="Methyltransf_12"/>
    <property type="match status" value="1"/>
</dbReference>
<evidence type="ECO:0000256" key="3">
    <source>
        <dbReference type="ARBA" id="ARBA00022679"/>
    </source>
</evidence>
<dbReference type="InterPro" id="IPR016039">
    <property type="entry name" value="Thiolase-like"/>
</dbReference>
<dbReference type="Pfam" id="PF00698">
    <property type="entry name" value="Acyl_transf_1"/>
    <property type="match status" value="1"/>
</dbReference>
<dbReference type="GeneID" id="54572555"/>
<dbReference type="SUPFAM" id="SSF52151">
    <property type="entry name" value="FabD/lysophospholipase-like"/>
    <property type="match status" value="1"/>
</dbReference>
<dbReference type="SUPFAM" id="SSF55048">
    <property type="entry name" value="Probable ACP-binding domain of malonyl-CoA ACP transacylase"/>
    <property type="match status" value="1"/>
</dbReference>
<feature type="active site" description="Proton acceptor; for dehydratase activity" evidence="8">
    <location>
        <position position="971"/>
    </location>
</feature>
<feature type="region of interest" description="C-terminal hotdog fold" evidence="8">
    <location>
        <begin position="1096"/>
        <end position="1249"/>
    </location>
</feature>
<evidence type="ECO:0000256" key="1">
    <source>
        <dbReference type="ARBA" id="ARBA00022450"/>
    </source>
</evidence>
<evidence type="ECO:0000313" key="12">
    <source>
        <dbReference type="EMBL" id="KAF2158340.1"/>
    </source>
</evidence>
<dbReference type="CDD" id="cd02440">
    <property type="entry name" value="AdoMet_MTases"/>
    <property type="match status" value="1"/>
</dbReference>
<dbReference type="PROSITE" id="PS52004">
    <property type="entry name" value="KS3_2"/>
    <property type="match status" value="1"/>
</dbReference>
<dbReference type="InterPro" id="IPR013217">
    <property type="entry name" value="Methyltransf_12"/>
</dbReference>
<dbReference type="InterPro" id="IPR020806">
    <property type="entry name" value="PKS_PP-bd"/>
</dbReference>
<keyword evidence="2" id="KW-0597">Phosphoprotein</keyword>
<dbReference type="PANTHER" id="PTHR43775">
    <property type="entry name" value="FATTY ACID SYNTHASE"/>
    <property type="match status" value="1"/>
</dbReference>
<organism evidence="12 13">
    <name type="scientific">Zasmidium cellare ATCC 36951</name>
    <dbReference type="NCBI Taxonomy" id="1080233"/>
    <lineage>
        <taxon>Eukaryota</taxon>
        <taxon>Fungi</taxon>
        <taxon>Dikarya</taxon>
        <taxon>Ascomycota</taxon>
        <taxon>Pezizomycotina</taxon>
        <taxon>Dothideomycetes</taxon>
        <taxon>Dothideomycetidae</taxon>
        <taxon>Mycosphaerellales</taxon>
        <taxon>Mycosphaerellaceae</taxon>
        <taxon>Zasmidium</taxon>
    </lineage>
</organism>
<dbReference type="InterPro" id="IPR014031">
    <property type="entry name" value="Ketoacyl_synth_C"/>
</dbReference>
<dbReference type="InterPro" id="IPR042104">
    <property type="entry name" value="PKS_dehydratase_sf"/>
</dbReference>
<dbReference type="Gene3D" id="3.30.70.3290">
    <property type="match status" value="1"/>
</dbReference>
<dbReference type="InterPro" id="IPR049552">
    <property type="entry name" value="PKS_DH_N"/>
</dbReference>
<dbReference type="Pfam" id="PF08659">
    <property type="entry name" value="KR"/>
    <property type="match status" value="1"/>
</dbReference>
<dbReference type="SUPFAM" id="SSF47336">
    <property type="entry name" value="ACP-like"/>
    <property type="match status" value="1"/>
</dbReference>
<evidence type="ECO:0000256" key="4">
    <source>
        <dbReference type="ARBA" id="ARBA00022857"/>
    </source>
</evidence>
<dbReference type="InterPro" id="IPR036736">
    <property type="entry name" value="ACP-like_sf"/>
</dbReference>
<dbReference type="EMBL" id="ML993687">
    <property type="protein sequence ID" value="KAF2158340.1"/>
    <property type="molecule type" value="Genomic_DNA"/>
</dbReference>
<name>A0A6A6BWJ2_ZASCE</name>
<keyword evidence="6" id="KW-0511">Multifunctional enzyme</keyword>
<dbReference type="RefSeq" id="XP_033659229.1">
    <property type="nucleotide sequence ID" value="XM_033819283.1"/>
</dbReference>
<dbReference type="SMART" id="SM00827">
    <property type="entry name" value="PKS_AT"/>
    <property type="match status" value="1"/>
</dbReference>
<dbReference type="PANTHER" id="PTHR43775:SF29">
    <property type="entry name" value="ASPERFURANONE POLYKETIDE SYNTHASE AFOG-RELATED"/>
    <property type="match status" value="1"/>
</dbReference>
<dbReference type="GO" id="GO:0031177">
    <property type="term" value="F:phosphopantetheine binding"/>
    <property type="evidence" value="ECO:0007669"/>
    <property type="project" value="InterPro"/>
</dbReference>
<dbReference type="InterPro" id="IPR013968">
    <property type="entry name" value="PKS_KR"/>
</dbReference>
<keyword evidence="4" id="KW-0521">NADP</keyword>
<dbReference type="SUPFAM" id="SSF53901">
    <property type="entry name" value="Thiolase-like"/>
    <property type="match status" value="1"/>
</dbReference>
<dbReference type="InterPro" id="IPR011032">
    <property type="entry name" value="GroES-like_sf"/>
</dbReference>
<dbReference type="Pfam" id="PF16197">
    <property type="entry name" value="KAsynt_C_assoc"/>
    <property type="match status" value="1"/>
</dbReference>